<dbReference type="Proteomes" id="UP000774000">
    <property type="component" value="Unassembled WGS sequence"/>
</dbReference>
<dbReference type="InterPro" id="IPR014729">
    <property type="entry name" value="Rossmann-like_a/b/a_fold"/>
</dbReference>
<dbReference type="Gene3D" id="3.40.50.620">
    <property type="entry name" value="HUPs"/>
    <property type="match status" value="1"/>
</dbReference>
<evidence type="ECO:0000256" key="7">
    <source>
        <dbReference type="ARBA" id="ARBA00048539"/>
    </source>
</evidence>
<dbReference type="InterPro" id="IPR012795">
    <property type="entry name" value="tRNA_Ile_lys_synt_N"/>
</dbReference>
<dbReference type="InterPro" id="IPR011063">
    <property type="entry name" value="TilS/TtcA_N"/>
</dbReference>
<proteinExistence type="inferred from homology"/>
<dbReference type="RefSeq" id="WP_204701933.1">
    <property type="nucleotide sequence ID" value="NZ_JAFBDQ010000010.1"/>
</dbReference>
<keyword evidence="3 8" id="KW-0436">Ligase</keyword>
<comment type="domain">
    <text evidence="8">The N-terminal region contains the highly conserved SGGXDS motif, predicted to be a P-loop motif involved in ATP binding.</text>
</comment>
<dbReference type="Pfam" id="PF11734">
    <property type="entry name" value="TilS_C"/>
    <property type="match status" value="1"/>
</dbReference>
<dbReference type="GO" id="GO:0006400">
    <property type="term" value="P:tRNA modification"/>
    <property type="evidence" value="ECO:0007669"/>
    <property type="project" value="UniProtKB-UniRule"/>
</dbReference>
<dbReference type="Pfam" id="PF01171">
    <property type="entry name" value="ATP_bind_3"/>
    <property type="match status" value="1"/>
</dbReference>
<reference evidence="10" key="1">
    <citation type="submission" date="2021-01" db="EMBL/GenBank/DDBJ databases">
        <title>Genomic Encyclopedia of Type Strains, Phase IV (KMG-IV): sequencing the most valuable type-strain genomes for metagenomic binning, comparative biology and taxonomic classification.</title>
        <authorList>
            <person name="Goeker M."/>
        </authorList>
    </citation>
    <scope>NUCLEOTIDE SEQUENCE</scope>
    <source>
        <strain evidence="10">DSM 23230</strain>
    </source>
</reference>
<evidence type="ECO:0000259" key="9">
    <source>
        <dbReference type="SMART" id="SM00977"/>
    </source>
</evidence>
<dbReference type="GO" id="GO:0005524">
    <property type="term" value="F:ATP binding"/>
    <property type="evidence" value="ECO:0007669"/>
    <property type="project" value="UniProtKB-UniRule"/>
</dbReference>
<keyword evidence="2 8" id="KW-0963">Cytoplasm</keyword>
<evidence type="ECO:0000256" key="6">
    <source>
        <dbReference type="ARBA" id="ARBA00022840"/>
    </source>
</evidence>
<dbReference type="NCBIfam" id="TIGR02432">
    <property type="entry name" value="lysidine_TilS_N"/>
    <property type="match status" value="1"/>
</dbReference>
<dbReference type="NCBIfam" id="TIGR02433">
    <property type="entry name" value="lysidine_TilS_C"/>
    <property type="match status" value="1"/>
</dbReference>
<comment type="caution">
    <text evidence="10">The sequence shown here is derived from an EMBL/GenBank/DDBJ whole genome shotgun (WGS) entry which is preliminary data.</text>
</comment>
<evidence type="ECO:0000256" key="3">
    <source>
        <dbReference type="ARBA" id="ARBA00022598"/>
    </source>
</evidence>
<gene>
    <name evidence="8" type="primary">tilS</name>
    <name evidence="10" type="ORF">JOC47_002027</name>
</gene>
<evidence type="ECO:0000313" key="11">
    <source>
        <dbReference type="Proteomes" id="UP000774000"/>
    </source>
</evidence>
<keyword evidence="4 8" id="KW-0819">tRNA processing</keyword>
<dbReference type="EMBL" id="JAFBDQ010000010">
    <property type="protein sequence ID" value="MBM7557172.1"/>
    <property type="molecule type" value="Genomic_DNA"/>
</dbReference>
<dbReference type="EC" id="6.3.4.19" evidence="8"/>
<dbReference type="CDD" id="cd01992">
    <property type="entry name" value="TilS_N"/>
    <property type="match status" value="1"/>
</dbReference>
<dbReference type="HAMAP" id="MF_01161">
    <property type="entry name" value="tRNA_Ile_lys_synt"/>
    <property type="match status" value="1"/>
</dbReference>
<protein>
    <recommendedName>
        <fullName evidence="8">tRNA(Ile)-lysidine synthase</fullName>
        <ecNumber evidence="8">6.3.4.19</ecNumber>
    </recommendedName>
    <alternativeName>
        <fullName evidence="8">tRNA(Ile)-2-lysyl-cytidine synthase</fullName>
    </alternativeName>
    <alternativeName>
        <fullName evidence="8">tRNA(Ile)-lysidine synthetase</fullName>
    </alternativeName>
</protein>
<evidence type="ECO:0000256" key="8">
    <source>
        <dbReference type="HAMAP-Rule" id="MF_01161"/>
    </source>
</evidence>
<evidence type="ECO:0000256" key="2">
    <source>
        <dbReference type="ARBA" id="ARBA00022490"/>
    </source>
</evidence>
<dbReference type="GO" id="GO:0005737">
    <property type="term" value="C:cytoplasm"/>
    <property type="evidence" value="ECO:0007669"/>
    <property type="project" value="UniProtKB-SubCell"/>
</dbReference>
<evidence type="ECO:0000256" key="5">
    <source>
        <dbReference type="ARBA" id="ARBA00022741"/>
    </source>
</evidence>
<keyword evidence="6 8" id="KW-0067">ATP-binding</keyword>
<evidence type="ECO:0000256" key="4">
    <source>
        <dbReference type="ARBA" id="ARBA00022694"/>
    </source>
</evidence>
<evidence type="ECO:0000256" key="1">
    <source>
        <dbReference type="ARBA" id="ARBA00004496"/>
    </source>
</evidence>
<comment type="similarity">
    <text evidence="8">Belongs to the tRNA(Ile)-lysidine synthase family.</text>
</comment>
<dbReference type="AlphaFoldDB" id="A0A938XPX9"/>
<accession>A0A938XPX9</accession>
<feature type="binding site" evidence="8">
    <location>
        <begin position="28"/>
        <end position="33"/>
    </location>
    <ligand>
        <name>ATP</name>
        <dbReference type="ChEBI" id="CHEBI:30616"/>
    </ligand>
</feature>
<feature type="domain" description="Lysidine-tRNA(Ile) synthetase C-terminal" evidence="9">
    <location>
        <begin position="388"/>
        <end position="461"/>
    </location>
</feature>
<keyword evidence="11" id="KW-1185">Reference proteome</keyword>
<sequence>MKLLEVVKDTITKYQLLDTGDKVLVGVSGGLDSVALIHILKKLATDYDLELHIAHLDHQLRGADSAADAKFVEKIATQLNVPITSISRDVKNYQQENNLSLENAARQVRYDFFFNLLDDLNFDKLAVAHHANDQAETILMKFLRGAGLKGLGGIKPDQEKIIRPLIEVKKEELKQYCFNHDLKWRIDETNQQEICFRNKVRLNLLPQLIEEYNENLINNLNQMGQVFRAENDFLVVKAREKLTNIIIHSSNNRLILAKDEFLNVHFALQRRIIREIYKRLTESYKDLYFYNVEEILQLIKNGGTGTQKKLPQGVLVKLSYQQIIFMLGTAENKVESFSYRLQVGEEKEISDLNIVINSKVLNSSYPWRQELDQINKSFFDLNKVGFEFEVRQRKDGDLFQPLGMSGTKKLKDFFIDEKIKRNKRDKIPIFTTATGDIFWVSQLRIDEKYKVTNKTDEILMIEIKNLKED</sequence>
<dbReference type="Gene3D" id="1.20.59.20">
    <property type="match status" value="1"/>
</dbReference>
<evidence type="ECO:0000313" key="10">
    <source>
        <dbReference type="EMBL" id="MBM7557172.1"/>
    </source>
</evidence>
<dbReference type="SUPFAM" id="SSF56037">
    <property type="entry name" value="PheT/TilS domain"/>
    <property type="match status" value="1"/>
</dbReference>
<dbReference type="InterPro" id="IPR012796">
    <property type="entry name" value="Lysidine-tRNA-synth_C"/>
</dbReference>
<comment type="subcellular location">
    <subcellularLocation>
        <location evidence="1 8">Cytoplasm</location>
    </subcellularLocation>
</comment>
<comment type="catalytic activity">
    <reaction evidence="7 8">
        <text>cytidine(34) in tRNA(Ile2) + L-lysine + ATP = lysidine(34) in tRNA(Ile2) + AMP + diphosphate + H(+)</text>
        <dbReference type="Rhea" id="RHEA:43744"/>
        <dbReference type="Rhea" id="RHEA-COMP:10625"/>
        <dbReference type="Rhea" id="RHEA-COMP:10670"/>
        <dbReference type="ChEBI" id="CHEBI:15378"/>
        <dbReference type="ChEBI" id="CHEBI:30616"/>
        <dbReference type="ChEBI" id="CHEBI:32551"/>
        <dbReference type="ChEBI" id="CHEBI:33019"/>
        <dbReference type="ChEBI" id="CHEBI:82748"/>
        <dbReference type="ChEBI" id="CHEBI:83665"/>
        <dbReference type="ChEBI" id="CHEBI:456215"/>
        <dbReference type="EC" id="6.3.4.19"/>
    </reaction>
</comment>
<organism evidence="10 11">
    <name type="scientific">Halanaerobacter jeridensis</name>
    <dbReference type="NCBI Taxonomy" id="706427"/>
    <lineage>
        <taxon>Bacteria</taxon>
        <taxon>Bacillati</taxon>
        <taxon>Bacillota</taxon>
        <taxon>Clostridia</taxon>
        <taxon>Halanaerobiales</taxon>
        <taxon>Halobacteroidaceae</taxon>
        <taxon>Halanaerobacter</taxon>
    </lineage>
</organism>
<dbReference type="SUPFAM" id="SSF82829">
    <property type="entry name" value="MesJ substrate recognition domain-like"/>
    <property type="match status" value="1"/>
</dbReference>
<keyword evidence="5 8" id="KW-0547">Nucleotide-binding</keyword>
<dbReference type="PANTHER" id="PTHR43033">
    <property type="entry name" value="TRNA(ILE)-LYSIDINE SYNTHASE-RELATED"/>
    <property type="match status" value="1"/>
</dbReference>
<dbReference type="PANTHER" id="PTHR43033:SF1">
    <property type="entry name" value="TRNA(ILE)-LYSIDINE SYNTHASE-RELATED"/>
    <property type="match status" value="1"/>
</dbReference>
<dbReference type="InterPro" id="IPR012094">
    <property type="entry name" value="tRNA_Ile_lys_synt"/>
</dbReference>
<name>A0A938XPX9_9FIRM</name>
<comment type="function">
    <text evidence="8">Ligates lysine onto the cytidine present at position 34 of the AUA codon-specific tRNA(Ile) that contains the anticodon CAU, in an ATP-dependent manner. Cytidine is converted to lysidine, thus changing the amino acid specificity of the tRNA from methionine to isoleucine.</text>
</comment>
<dbReference type="SUPFAM" id="SSF52402">
    <property type="entry name" value="Adenine nucleotide alpha hydrolases-like"/>
    <property type="match status" value="1"/>
</dbReference>
<dbReference type="GO" id="GO:0032267">
    <property type="term" value="F:tRNA(Ile)-lysidine synthase activity"/>
    <property type="evidence" value="ECO:0007669"/>
    <property type="project" value="UniProtKB-EC"/>
</dbReference>
<dbReference type="SMART" id="SM00977">
    <property type="entry name" value="TilS_C"/>
    <property type="match status" value="1"/>
</dbReference>